<gene>
    <name evidence="7" type="ORF">LNL84_04750</name>
</gene>
<evidence type="ECO:0000256" key="2">
    <source>
        <dbReference type="ARBA" id="ARBA00022963"/>
    </source>
</evidence>
<dbReference type="AlphaFoldDB" id="A0A9X2AY03"/>
<keyword evidence="3 4" id="KW-0443">Lipid metabolism</keyword>
<dbReference type="SUPFAM" id="SSF52151">
    <property type="entry name" value="FabD/lysophospholipase-like"/>
    <property type="match status" value="1"/>
</dbReference>
<keyword evidence="2 4" id="KW-0442">Lipid degradation</keyword>
<dbReference type="PANTHER" id="PTHR14226">
    <property type="entry name" value="NEUROPATHY TARGET ESTERASE/SWISS CHEESE D.MELANOGASTER"/>
    <property type="match status" value="1"/>
</dbReference>
<evidence type="ECO:0000256" key="4">
    <source>
        <dbReference type="PROSITE-ProRule" id="PRU01161"/>
    </source>
</evidence>
<feature type="short sequence motif" description="DGA/G" evidence="4">
    <location>
        <begin position="268"/>
        <end position="270"/>
    </location>
</feature>
<dbReference type="Proteomes" id="UP001139488">
    <property type="component" value="Unassembled WGS sequence"/>
</dbReference>
<feature type="active site" description="Proton acceptor" evidence="4">
    <location>
        <position position="268"/>
    </location>
</feature>
<accession>A0A9X2AY03</accession>
<evidence type="ECO:0000259" key="6">
    <source>
        <dbReference type="PROSITE" id="PS51635"/>
    </source>
</evidence>
<dbReference type="PROSITE" id="PS51257">
    <property type="entry name" value="PROKAR_LIPOPROTEIN"/>
    <property type="match status" value="1"/>
</dbReference>
<comment type="caution">
    <text evidence="7">The sequence shown here is derived from an EMBL/GenBank/DDBJ whole genome shotgun (WGS) entry which is preliminary data.</text>
</comment>
<dbReference type="PROSITE" id="PS51635">
    <property type="entry name" value="PNPLA"/>
    <property type="match status" value="1"/>
</dbReference>
<dbReference type="Pfam" id="PF01734">
    <property type="entry name" value="Patatin"/>
    <property type="match status" value="1"/>
</dbReference>
<evidence type="ECO:0000313" key="7">
    <source>
        <dbReference type="EMBL" id="MCJ2376138.1"/>
    </source>
</evidence>
<dbReference type="InterPro" id="IPR002641">
    <property type="entry name" value="PNPLA_dom"/>
</dbReference>
<dbReference type="EMBL" id="JAJNNZ010000003">
    <property type="protein sequence ID" value="MCJ2376138.1"/>
    <property type="molecule type" value="Genomic_DNA"/>
</dbReference>
<protein>
    <submittedName>
        <fullName evidence="7">Patatin-like phospholipase family protein</fullName>
    </submittedName>
</protein>
<feature type="domain" description="PNPLA" evidence="6">
    <location>
        <begin position="89"/>
        <end position="284"/>
    </location>
</feature>
<dbReference type="GO" id="GO:0016787">
    <property type="term" value="F:hydrolase activity"/>
    <property type="evidence" value="ECO:0007669"/>
    <property type="project" value="UniProtKB-UniRule"/>
</dbReference>
<dbReference type="InterPro" id="IPR050301">
    <property type="entry name" value="NTE"/>
</dbReference>
<name>A0A9X2AY03_9VIBR</name>
<dbReference type="PANTHER" id="PTHR14226:SF74">
    <property type="entry name" value="BLR4684 PROTEIN"/>
    <property type="match status" value="1"/>
</dbReference>
<evidence type="ECO:0000256" key="1">
    <source>
        <dbReference type="ARBA" id="ARBA00022801"/>
    </source>
</evidence>
<keyword evidence="8" id="KW-1185">Reference proteome</keyword>
<feature type="short sequence motif" description="GXSXG" evidence="4">
    <location>
        <begin position="122"/>
        <end position="126"/>
    </location>
</feature>
<reference evidence="7" key="1">
    <citation type="submission" date="2021-11" db="EMBL/GenBank/DDBJ databases">
        <title>Vibrio ZSDE26 sp. nov. and Vibrio ZSDZ34 sp. nov., isolated from coastal seawater in Qingdao.</title>
        <authorList>
            <person name="Zhang P."/>
        </authorList>
    </citation>
    <scope>NUCLEOTIDE SEQUENCE</scope>
    <source>
        <strain evidence="7">ZSDZ34</strain>
    </source>
</reference>
<dbReference type="RefSeq" id="WP_244355541.1">
    <property type="nucleotide sequence ID" value="NZ_JAJNNZ010000003.1"/>
</dbReference>
<keyword evidence="1 4" id="KW-0378">Hydrolase</keyword>
<evidence type="ECO:0000256" key="5">
    <source>
        <dbReference type="SAM" id="SignalP"/>
    </source>
</evidence>
<feature type="signal peptide" evidence="5">
    <location>
        <begin position="1"/>
        <end position="23"/>
    </location>
</feature>
<dbReference type="InterPro" id="IPR016035">
    <property type="entry name" value="Acyl_Trfase/lysoPLipase"/>
</dbReference>
<dbReference type="Gene3D" id="3.40.1090.10">
    <property type="entry name" value="Cytosolic phospholipase A2 catalytic domain"/>
    <property type="match status" value="1"/>
</dbReference>
<proteinExistence type="predicted"/>
<feature type="active site" description="Nucleophile" evidence="4">
    <location>
        <position position="124"/>
    </location>
</feature>
<evidence type="ECO:0000313" key="8">
    <source>
        <dbReference type="Proteomes" id="UP001139488"/>
    </source>
</evidence>
<dbReference type="GO" id="GO:0016042">
    <property type="term" value="P:lipid catabolic process"/>
    <property type="evidence" value="ECO:0007669"/>
    <property type="project" value="UniProtKB-UniRule"/>
</dbReference>
<feature type="chain" id="PRO_5040853023" evidence="5">
    <location>
        <begin position="24"/>
        <end position="457"/>
    </location>
</feature>
<organism evidence="7 8">
    <name type="scientific">Vibrio gelatinilyticus</name>
    <dbReference type="NCBI Taxonomy" id="2893468"/>
    <lineage>
        <taxon>Bacteria</taxon>
        <taxon>Pseudomonadati</taxon>
        <taxon>Pseudomonadota</taxon>
        <taxon>Gammaproteobacteria</taxon>
        <taxon>Vibrionales</taxon>
        <taxon>Vibrionaceae</taxon>
        <taxon>Vibrio</taxon>
    </lineage>
</organism>
<keyword evidence="5" id="KW-0732">Signal</keyword>
<evidence type="ECO:0000256" key="3">
    <source>
        <dbReference type="ARBA" id="ARBA00023098"/>
    </source>
</evidence>
<sequence length="457" mass="51345">MKSKLLIKMFLVTGFTTVLTACAPSLQRNALTPDMEVSGEMIFEPNIRTWGDLTHSYDIGGQGSHSLNTPLDKSILNDLGNQTKSIDYLSISGGGAEGAYGAGLLNGLSDSGQRPEYRLVTGISTGAIIGLYAFLGQDFDPALRELYTQTSDEDIYNKRGLWALTHSPSLIDTTPFEQMVRAFIDQDVLDKVKDQHLRGRLFLVKTTHLDAQRSVIWNMGEIAMHQGDEAVELFQDVIIASASIPGVFNPVLISVNIDGVSYDEMHVDGGVVSQVFFLPDYFDTSEAVDNTRQLIEQLDVNEDTQINSKVWVISNTRLAAKWNETTPSFTGIMGRSIQTMIKYQRRSNIAQIYRQAQETESEFRHSYLPHLIPEVQADAPFNSGYMQYLYCYGYQRGLDHQHWENTPPDYWQIQNKTKEAGKIQSVVEHINQFDWDTLKAGLQGKMSQCLANIENEM</sequence>
<feature type="short sequence motif" description="GXGXXG" evidence="4">
    <location>
        <begin position="93"/>
        <end position="98"/>
    </location>
</feature>